<keyword evidence="5 6" id="KW-0676">Redox-active center</keyword>
<reference evidence="7" key="1">
    <citation type="submission" date="2023-01" db="EMBL/GenBank/DDBJ databases">
        <title>Oxazolidinone resistance genes in florfenicol resistant enterococci from beef cattle and veal calves at slaughter.</title>
        <authorList>
            <person name="Biggel M."/>
        </authorList>
    </citation>
    <scope>NUCLEOTIDE SEQUENCE</scope>
    <source>
        <strain evidence="7">K204-1</strain>
    </source>
</reference>
<comment type="subcellular location">
    <subcellularLocation>
        <location evidence="6">Cytoplasm</location>
    </subcellularLocation>
</comment>
<dbReference type="NCBIfam" id="NF001033">
    <property type="entry name" value="PRK00114.1"/>
    <property type="match status" value="1"/>
</dbReference>
<evidence type="ECO:0000256" key="5">
    <source>
        <dbReference type="ARBA" id="ARBA00023284"/>
    </source>
</evidence>
<dbReference type="Pfam" id="PF01430">
    <property type="entry name" value="HSP33"/>
    <property type="match status" value="1"/>
</dbReference>
<dbReference type="GO" id="GO:0051082">
    <property type="term" value="F:unfolded protein binding"/>
    <property type="evidence" value="ECO:0007669"/>
    <property type="project" value="UniProtKB-UniRule"/>
</dbReference>
<evidence type="ECO:0000256" key="4">
    <source>
        <dbReference type="ARBA" id="ARBA00023186"/>
    </source>
</evidence>
<dbReference type="GO" id="GO:0005737">
    <property type="term" value="C:cytoplasm"/>
    <property type="evidence" value="ECO:0007669"/>
    <property type="project" value="UniProtKB-SubCell"/>
</dbReference>
<sequence>MQDYLVKGLAFEGQIRAFAVRATETVSEAQRRHDSWHTSTAALGRSLVGGLLLGSMQKGEEKMTIQIQGDGPGGKIVVDSNGKGQVKGYIDQPHIALPLNDAGHIDVRGAVGTTGSLSVTKDLGLKEPFIGQVPLVSGELGEDFTYYLAHSEQIPSAVGLSVKVNPDETVKAAGGFMIQVMPGATDETITEIEQRLSNMPLVSDLIDKGEEPETILARLLGEENLTILDTMPVAFHCDCSKDRFSRVILTLGKEEIQAMIDEDHGAEAVCHFCGEKYHYSEQELEQLIEEIESQR</sequence>
<dbReference type="Gene3D" id="3.90.1280.10">
    <property type="entry name" value="HSP33 redox switch-like"/>
    <property type="match status" value="1"/>
</dbReference>
<dbReference type="Proteomes" id="UP001179600">
    <property type="component" value="Chromosome"/>
</dbReference>
<dbReference type="PANTHER" id="PTHR30111">
    <property type="entry name" value="33 KDA CHAPERONIN"/>
    <property type="match status" value="1"/>
</dbReference>
<dbReference type="PANTHER" id="PTHR30111:SF1">
    <property type="entry name" value="33 KDA CHAPERONIN"/>
    <property type="match status" value="1"/>
</dbReference>
<dbReference type="SUPFAM" id="SSF64397">
    <property type="entry name" value="Hsp33 domain"/>
    <property type="match status" value="1"/>
</dbReference>
<evidence type="ECO:0000256" key="2">
    <source>
        <dbReference type="ARBA" id="ARBA00022833"/>
    </source>
</evidence>
<evidence type="ECO:0000256" key="3">
    <source>
        <dbReference type="ARBA" id="ARBA00023157"/>
    </source>
</evidence>
<comment type="function">
    <text evidence="6">Redox regulated molecular chaperone. Protects both thermally unfolding and oxidatively damaged proteins from irreversible aggregation. Plays an important role in the bacterial defense system toward oxidative stress.</text>
</comment>
<comment type="PTM">
    <text evidence="6">Under oxidizing conditions two disulfide bonds are formed involving the reactive cysteines. Under reducing conditions zinc is bound to the reactive cysteines and the protein is inactive.</text>
</comment>
<dbReference type="GO" id="GO:0042026">
    <property type="term" value="P:protein refolding"/>
    <property type="evidence" value="ECO:0007669"/>
    <property type="project" value="TreeGrafter"/>
</dbReference>
<dbReference type="AlphaFoldDB" id="A0AAE9XMJ3"/>
<dbReference type="HAMAP" id="MF_00117">
    <property type="entry name" value="HslO"/>
    <property type="match status" value="1"/>
</dbReference>
<evidence type="ECO:0000256" key="6">
    <source>
        <dbReference type="HAMAP-Rule" id="MF_00117"/>
    </source>
</evidence>
<dbReference type="InterPro" id="IPR000397">
    <property type="entry name" value="Heat_shock_Hsp33"/>
</dbReference>
<keyword evidence="4 6" id="KW-0143">Chaperone</keyword>
<keyword evidence="2 6" id="KW-0862">Zinc</keyword>
<protein>
    <recommendedName>
        <fullName evidence="6">33 kDa chaperonin</fullName>
    </recommendedName>
    <alternativeName>
        <fullName evidence="6">Heat shock protein 33 homolog</fullName>
        <shortName evidence="6">HSP33</shortName>
    </alternativeName>
</protein>
<name>A0AAE9XMJ3_9ENTE</name>
<dbReference type="Gene3D" id="3.55.30.10">
    <property type="entry name" value="Hsp33 domain"/>
    <property type="match status" value="1"/>
</dbReference>
<dbReference type="SUPFAM" id="SSF118352">
    <property type="entry name" value="HSP33 redox switch-like"/>
    <property type="match status" value="1"/>
</dbReference>
<proteinExistence type="inferred from homology"/>
<evidence type="ECO:0000313" key="7">
    <source>
        <dbReference type="EMBL" id="WCG22823.1"/>
    </source>
</evidence>
<dbReference type="GO" id="GO:0044183">
    <property type="term" value="F:protein folding chaperone"/>
    <property type="evidence" value="ECO:0007669"/>
    <property type="project" value="TreeGrafter"/>
</dbReference>
<gene>
    <name evidence="6 7" type="primary">hslO</name>
    <name evidence="7" type="ORF">PML95_00850</name>
</gene>
<dbReference type="RefSeq" id="WP_023605523.1">
    <property type="nucleotide sequence ID" value="NZ_CP116507.1"/>
</dbReference>
<keyword evidence="3 6" id="KW-1015">Disulfide bond</keyword>
<comment type="similarity">
    <text evidence="6">Belongs to the HSP33 family.</text>
</comment>
<feature type="disulfide bond" description="Redox-active" evidence="6">
    <location>
        <begin position="270"/>
        <end position="273"/>
    </location>
</feature>
<dbReference type="InterPro" id="IPR016154">
    <property type="entry name" value="Heat_shock_Hsp33_C"/>
</dbReference>
<organism evidence="7 8">
    <name type="scientific">Vagococcus lutrae</name>
    <dbReference type="NCBI Taxonomy" id="81947"/>
    <lineage>
        <taxon>Bacteria</taxon>
        <taxon>Bacillati</taxon>
        <taxon>Bacillota</taxon>
        <taxon>Bacilli</taxon>
        <taxon>Lactobacillales</taxon>
        <taxon>Enterococcaceae</taxon>
        <taxon>Vagococcus</taxon>
    </lineage>
</organism>
<dbReference type="EMBL" id="CP116507">
    <property type="protein sequence ID" value="WCG22823.1"/>
    <property type="molecule type" value="Genomic_DNA"/>
</dbReference>
<evidence type="ECO:0000313" key="8">
    <source>
        <dbReference type="Proteomes" id="UP001179600"/>
    </source>
</evidence>
<dbReference type="PIRSF" id="PIRSF005261">
    <property type="entry name" value="Heat_shock_Hsp33"/>
    <property type="match status" value="1"/>
</dbReference>
<feature type="disulfide bond" description="Redox-active" evidence="6">
    <location>
        <begin position="237"/>
        <end position="239"/>
    </location>
</feature>
<accession>A0AAE9XMJ3</accession>
<dbReference type="CDD" id="cd00498">
    <property type="entry name" value="Hsp33"/>
    <property type="match status" value="1"/>
</dbReference>
<dbReference type="InterPro" id="IPR016153">
    <property type="entry name" value="Heat_shock_Hsp33_N"/>
</dbReference>
<evidence type="ECO:0000256" key="1">
    <source>
        <dbReference type="ARBA" id="ARBA00022490"/>
    </source>
</evidence>
<keyword evidence="1 6" id="KW-0963">Cytoplasm</keyword>